<comment type="caution">
    <text evidence="2">The sequence shown here is derived from an EMBL/GenBank/DDBJ whole genome shotgun (WGS) entry which is preliminary data.</text>
</comment>
<organism evidence="2 3">
    <name type="scientific">Streptomyces violaceusniger</name>
    <dbReference type="NCBI Taxonomy" id="68280"/>
    <lineage>
        <taxon>Bacteria</taxon>
        <taxon>Bacillati</taxon>
        <taxon>Actinomycetota</taxon>
        <taxon>Actinomycetes</taxon>
        <taxon>Kitasatosporales</taxon>
        <taxon>Streptomycetaceae</taxon>
        <taxon>Streptomyces</taxon>
        <taxon>Streptomyces violaceusniger group</taxon>
    </lineage>
</organism>
<dbReference type="AlphaFoldDB" id="A0A0X3X7L7"/>
<reference evidence="3" key="1">
    <citation type="submission" date="2015-10" db="EMBL/GenBank/DDBJ databases">
        <authorList>
            <person name="Ju K.-S."/>
            <person name="Doroghazi J.R."/>
            <person name="Metcalf W.W."/>
        </authorList>
    </citation>
    <scope>NUCLEOTIDE SEQUENCE [LARGE SCALE GENOMIC DNA]</scope>
    <source>
        <strain evidence="3">NRRL F-8817</strain>
    </source>
</reference>
<proteinExistence type="predicted"/>
<sequence length="93" mass="9840">MVAPAVTCGSTRLPRWIAPVRKRPSGTATWPPPARWQAAMAARNAAVFIVRPSPTAPWSVILKLRRGQVAAQMAGAGTGETAIEPRPVVRASS</sequence>
<accession>A0A0X3X7L7</accession>
<gene>
    <name evidence="2" type="ORF">ADL28_07730</name>
</gene>
<evidence type="ECO:0000256" key="1">
    <source>
        <dbReference type="SAM" id="MobiDB-lite"/>
    </source>
</evidence>
<name>A0A0X3X7L7_STRVO</name>
<dbReference type="Proteomes" id="UP000053413">
    <property type="component" value="Unassembled WGS sequence"/>
</dbReference>
<evidence type="ECO:0000313" key="3">
    <source>
        <dbReference type="Proteomes" id="UP000053413"/>
    </source>
</evidence>
<feature type="region of interest" description="Disordered" evidence="1">
    <location>
        <begin position="74"/>
        <end position="93"/>
    </location>
</feature>
<evidence type="ECO:0000313" key="2">
    <source>
        <dbReference type="EMBL" id="KUL64975.1"/>
    </source>
</evidence>
<dbReference type="EMBL" id="LLZJ01000073">
    <property type="protein sequence ID" value="KUL64975.1"/>
    <property type="molecule type" value="Genomic_DNA"/>
</dbReference>
<protein>
    <submittedName>
        <fullName evidence="2">Uncharacterized protein</fullName>
    </submittedName>
</protein>